<evidence type="ECO:0000256" key="2">
    <source>
        <dbReference type="ARBA" id="ARBA00009441"/>
    </source>
</evidence>
<dbReference type="EMBL" id="JADIMH010000065">
    <property type="protein sequence ID" value="MBO8467936.1"/>
    <property type="molecule type" value="Genomic_DNA"/>
</dbReference>
<dbReference type="PANTHER" id="PTHR11059:SF0">
    <property type="entry name" value="DNA REPAIR PROTEIN RECN"/>
    <property type="match status" value="1"/>
</dbReference>
<evidence type="ECO:0000256" key="6">
    <source>
        <dbReference type="ARBA" id="ARBA00022840"/>
    </source>
</evidence>
<evidence type="ECO:0000256" key="8">
    <source>
        <dbReference type="ARBA" id="ARBA00033408"/>
    </source>
</evidence>
<name>A0A9D9IAD4_9BACT</name>
<keyword evidence="6" id="KW-0067">ATP-binding</keyword>
<dbReference type="PROSITE" id="PS00675">
    <property type="entry name" value="SIGMA54_INTERACT_1"/>
    <property type="match status" value="1"/>
</dbReference>
<keyword evidence="7 9" id="KW-0234">DNA repair</keyword>
<dbReference type="GO" id="GO:0006281">
    <property type="term" value="P:DNA repair"/>
    <property type="evidence" value="ECO:0007669"/>
    <property type="project" value="UniProtKB-KW"/>
</dbReference>
<comment type="similarity">
    <text evidence="2 9">Belongs to the RecN family.</text>
</comment>
<evidence type="ECO:0000256" key="5">
    <source>
        <dbReference type="ARBA" id="ARBA00022763"/>
    </source>
</evidence>
<evidence type="ECO:0000256" key="10">
    <source>
        <dbReference type="SAM" id="Coils"/>
    </source>
</evidence>
<accession>A0A9D9IAD4</accession>
<evidence type="ECO:0000256" key="7">
    <source>
        <dbReference type="ARBA" id="ARBA00023204"/>
    </source>
</evidence>
<dbReference type="InterPro" id="IPR025662">
    <property type="entry name" value="Sigma_54_int_dom_ATP-bd_1"/>
</dbReference>
<evidence type="ECO:0000256" key="1">
    <source>
        <dbReference type="ARBA" id="ARBA00003618"/>
    </source>
</evidence>
<evidence type="ECO:0000313" key="12">
    <source>
        <dbReference type="EMBL" id="MBO8467936.1"/>
    </source>
</evidence>
<sequence>MLKSLHVKNYVLIDSLDIDFPEGLVIITGQTGAGKSIMIGALALVSGAKADPSSIAVGADSCVVEAEFDMGEADAFLRSTVEAGDVEWDGGRLIVRRVINRSGRSRAFINDCPVSIQVLSSVSSHLLDIHSQHQTLLLSDRGFQLKMLDSFAGNAAVLEEFGKSWERFNGLKADLKSITDSISRSLAEKEYNEALFRQLDEARLRSGEMEELEEEQKKLANAEDIKSALCSIESAFEGDMNGDSGSVSSTLKGIQRNLDRLSSFIGEASSFSSRVESCRLELDDIYSGISEINSSIDVSPERLQTVEARISLIYGLMQRHSCHSVGELIALRDSLRTSISGLSELQEKKESLEKQLCEAEKEMKARSDALSKSRLEAAPSLSAAIQEKLHFLELPLAVFRIDVLPAGISSLGQDSVMFRFSSTGKDPADVARCASGGELSRIMLSLKAVMSRFYKMPTMIFDEIDTGVSGSVADRMGSLICEMGNYMQVFAITHLPQVAAKGSVHYLVSKTVDPVSSQAETTIKKLSGEQRVLEVARMLSGSTLTEAAIANAKALLKG</sequence>
<dbReference type="CDD" id="cd03241">
    <property type="entry name" value="ABC_RecN"/>
    <property type="match status" value="2"/>
</dbReference>
<dbReference type="InterPro" id="IPR004604">
    <property type="entry name" value="DNA_recomb/repair_RecN"/>
</dbReference>
<protein>
    <recommendedName>
        <fullName evidence="3 9">DNA repair protein RecN</fullName>
    </recommendedName>
    <alternativeName>
        <fullName evidence="8 9">Recombination protein N</fullName>
    </alternativeName>
</protein>
<evidence type="ECO:0000256" key="3">
    <source>
        <dbReference type="ARBA" id="ARBA00021315"/>
    </source>
</evidence>
<keyword evidence="4" id="KW-0547">Nucleotide-binding</keyword>
<feature type="domain" description="RecF/RecN/SMC N-terminal" evidence="11">
    <location>
        <begin position="2"/>
        <end position="511"/>
    </location>
</feature>
<dbReference type="NCBIfam" id="TIGR00634">
    <property type="entry name" value="recN"/>
    <property type="match status" value="1"/>
</dbReference>
<dbReference type="PANTHER" id="PTHR11059">
    <property type="entry name" value="DNA REPAIR PROTEIN RECN"/>
    <property type="match status" value="1"/>
</dbReference>
<dbReference type="GO" id="GO:0005524">
    <property type="term" value="F:ATP binding"/>
    <property type="evidence" value="ECO:0007669"/>
    <property type="project" value="UniProtKB-KW"/>
</dbReference>
<proteinExistence type="inferred from homology"/>
<dbReference type="SUPFAM" id="SSF52540">
    <property type="entry name" value="P-loop containing nucleoside triphosphate hydrolases"/>
    <property type="match status" value="1"/>
</dbReference>
<feature type="coiled-coil region" evidence="10">
    <location>
        <begin position="335"/>
        <end position="362"/>
    </location>
</feature>
<dbReference type="InterPro" id="IPR027417">
    <property type="entry name" value="P-loop_NTPase"/>
</dbReference>
<organism evidence="12 13">
    <name type="scientific">Candidatus Cryptobacteroides faecipullorum</name>
    <dbReference type="NCBI Taxonomy" id="2840764"/>
    <lineage>
        <taxon>Bacteria</taxon>
        <taxon>Pseudomonadati</taxon>
        <taxon>Bacteroidota</taxon>
        <taxon>Bacteroidia</taxon>
        <taxon>Bacteroidales</taxon>
        <taxon>Candidatus Cryptobacteroides</taxon>
    </lineage>
</organism>
<reference evidence="12" key="1">
    <citation type="submission" date="2020-10" db="EMBL/GenBank/DDBJ databases">
        <authorList>
            <person name="Gilroy R."/>
        </authorList>
    </citation>
    <scope>NUCLEOTIDE SEQUENCE</scope>
    <source>
        <strain evidence="12">B1-15692</strain>
    </source>
</reference>
<evidence type="ECO:0000313" key="13">
    <source>
        <dbReference type="Proteomes" id="UP000823660"/>
    </source>
</evidence>
<dbReference type="InterPro" id="IPR003395">
    <property type="entry name" value="RecF/RecN/SMC_N"/>
</dbReference>
<dbReference type="GO" id="GO:0006310">
    <property type="term" value="P:DNA recombination"/>
    <property type="evidence" value="ECO:0007669"/>
    <property type="project" value="InterPro"/>
</dbReference>
<dbReference type="GO" id="GO:0043590">
    <property type="term" value="C:bacterial nucleoid"/>
    <property type="evidence" value="ECO:0007669"/>
    <property type="project" value="TreeGrafter"/>
</dbReference>
<dbReference type="Pfam" id="PF02463">
    <property type="entry name" value="SMC_N"/>
    <property type="match status" value="1"/>
</dbReference>
<evidence type="ECO:0000259" key="11">
    <source>
        <dbReference type="Pfam" id="PF02463"/>
    </source>
</evidence>
<dbReference type="PIRSF" id="PIRSF003128">
    <property type="entry name" value="RecN"/>
    <property type="match status" value="1"/>
</dbReference>
<evidence type="ECO:0000256" key="9">
    <source>
        <dbReference type="PIRNR" id="PIRNR003128"/>
    </source>
</evidence>
<dbReference type="Gene3D" id="3.40.50.300">
    <property type="entry name" value="P-loop containing nucleotide triphosphate hydrolases"/>
    <property type="match status" value="2"/>
</dbReference>
<gene>
    <name evidence="12" type="primary">recN</name>
    <name evidence="12" type="ORF">IAB99_09305</name>
</gene>
<evidence type="ECO:0000256" key="4">
    <source>
        <dbReference type="ARBA" id="ARBA00022741"/>
    </source>
</evidence>
<keyword evidence="10" id="KW-0175">Coiled coil</keyword>
<reference evidence="12" key="2">
    <citation type="journal article" date="2021" name="PeerJ">
        <title>Extensive microbial diversity within the chicken gut microbiome revealed by metagenomics and culture.</title>
        <authorList>
            <person name="Gilroy R."/>
            <person name="Ravi A."/>
            <person name="Getino M."/>
            <person name="Pursley I."/>
            <person name="Horton D.L."/>
            <person name="Alikhan N.F."/>
            <person name="Baker D."/>
            <person name="Gharbi K."/>
            <person name="Hall N."/>
            <person name="Watson M."/>
            <person name="Adriaenssens E.M."/>
            <person name="Foster-Nyarko E."/>
            <person name="Jarju S."/>
            <person name="Secka A."/>
            <person name="Antonio M."/>
            <person name="Oren A."/>
            <person name="Chaudhuri R.R."/>
            <person name="La Ragione R."/>
            <person name="Hildebrand F."/>
            <person name="Pallen M.J."/>
        </authorList>
    </citation>
    <scope>NUCLEOTIDE SEQUENCE</scope>
    <source>
        <strain evidence="12">B1-15692</strain>
    </source>
</reference>
<dbReference type="AlphaFoldDB" id="A0A9D9IAD4"/>
<comment type="caution">
    <text evidence="12">The sequence shown here is derived from an EMBL/GenBank/DDBJ whole genome shotgun (WGS) entry which is preliminary data.</text>
</comment>
<keyword evidence="5 9" id="KW-0227">DNA damage</keyword>
<dbReference type="Proteomes" id="UP000823660">
    <property type="component" value="Unassembled WGS sequence"/>
</dbReference>
<comment type="function">
    <text evidence="1 9">May be involved in recombinational repair of damaged DNA.</text>
</comment>
<dbReference type="GO" id="GO:0009432">
    <property type="term" value="P:SOS response"/>
    <property type="evidence" value="ECO:0007669"/>
    <property type="project" value="TreeGrafter"/>
</dbReference>